<gene>
    <name evidence="3" type="ORF">JMJ55_23120</name>
</gene>
<sequence>MVPHAQAEAVRVETDARRRAESGPPLRIRRLGEEDLPAIEQHLLEFGRLDRQARFGAGMSDPAIAAYVLRMNPSRAVLFGAVPALAPRHMEMAVTVHPDHRCCGLGRRLLRQALSGAAAQGQEVADSFSPENRPILALVRSLGARVAASFDRAELRLGALGPPMPPSFPSLLRQAVTAA</sequence>
<dbReference type="EMBL" id="JAEUXJ010000013">
    <property type="protein sequence ID" value="MBL6458233.1"/>
    <property type="molecule type" value="Genomic_DNA"/>
</dbReference>
<protein>
    <recommendedName>
        <fullName evidence="2">N-acetyltransferase domain-containing protein</fullName>
    </recommendedName>
</protein>
<evidence type="ECO:0000313" key="4">
    <source>
        <dbReference type="Proteomes" id="UP000606490"/>
    </source>
</evidence>
<dbReference type="Pfam" id="PF00583">
    <property type="entry name" value="Acetyltransf_1"/>
    <property type="match status" value="1"/>
</dbReference>
<accession>A0ABS1V990</accession>
<dbReference type="RefSeq" id="WP_202827981.1">
    <property type="nucleotide sequence ID" value="NZ_JAEUXJ010000013.1"/>
</dbReference>
<feature type="region of interest" description="Disordered" evidence="1">
    <location>
        <begin position="1"/>
        <end position="24"/>
    </location>
</feature>
<evidence type="ECO:0000256" key="1">
    <source>
        <dbReference type="SAM" id="MobiDB-lite"/>
    </source>
</evidence>
<dbReference type="SUPFAM" id="SSF55729">
    <property type="entry name" value="Acyl-CoA N-acyltransferases (Nat)"/>
    <property type="match status" value="1"/>
</dbReference>
<reference evidence="3 4" key="1">
    <citation type="submission" date="2021-01" db="EMBL/GenBank/DDBJ databases">
        <title>Belnapia mucosa sp. nov. and Belnapia arida sp. nov., isolated from the Tabernas Desert (Almeria, Spain).</title>
        <authorList>
            <person name="Molina-Menor E."/>
            <person name="Vidal-Verdu A."/>
            <person name="Calonge A."/>
            <person name="Satari L."/>
            <person name="Pereto Magraner J."/>
            <person name="Porcar Miralles M."/>
        </authorList>
    </citation>
    <scope>NUCLEOTIDE SEQUENCE [LARGE SCALE GENOMIC DNA]</scope>
    <source>
        <strain evidence="3 4">T6</strain>
    </source>
</reference>
<feature type="domain" description="N-acetyltransferase" evidence="2">
    <location>
        <begin position="26"/>
        <end position="169"/>
    </location>
</feature>
<dbReference type="CDD" id="cd04301">
    <property type="entry name" value="NAT_SF"/>
    <property type="match status" value="1"/>
</dbReference>
<dbReference type="InterPro" id="IPR000182">
    <property type="entry name" value="GNAT_dom"/>
</dbReference>
<dbReference type="InterPro" id="IPR016181">
    <property type="entry name" value="Acyl_CoA_acyltransferase"/>
</dbReference>
<evidence type="ECO:0000313" key="3">
    <source>
        <dbReference type="EMBL" id="MBL6458233.1"/>
    </source>
</evidence>
<feature type="compositionally biased region" description="Basic and acidic residues" evidence="1">
    <location>
        <begin position="10"/>
        <end position="21"/>
    </location>
</feature>
<dbReference type="Gene3D" id="3.40.630.30">
    <property type="match status" value="1"/>
</dbReference>
<comment type="caution">
    <text evidence="3">The sequence shown here is derived from an EMBL/GenBank/DDBJ whole genome shotgun (WGS) entry which is preliminary data.</text>
</comment>
<keyword evidence="4" id="KW-1185">Reference proteome</keyword>
<name>A0ABS1V990_9PROT</name>
<dbReference type="Proteomes" id="UP000606490">
    <property type="component" value="Unassembled WGS sequence"/>
</dbReference>
<dbReference type="PROSITE" id="PS51186">
    <property type="entry name" value="GNAT"/>
    <property type="match status" value="1"/>
</dbReference>
<proteinExistence type="predicted"/>
<evidence type="ECO:0000259" key="2">
    <source>
        <dbReference type="PROSITE" id="PS51186"/>
    </source>
</evidence>
<organism evidence="3 4">
    <name type="scientific">Belnapia mucosa</name>
    <dbReference type="NCBI Taxonomy" id="2804532"/>
    <lineage>
        <taxon>Bacteria</taxon>
        <taxon>Pseudomonadati</taxon>
        <taxon>Pseudomonadota</taxon>
        <taxon>Alphaproteobacteria</taxon>
        <taxon>Acetobacterales</taxon>
        <taxon>Roseomonadaceae</taxon>
        <taxon>Belnapia</taxon>
    </lineage>
</organism>